<name>A0A382EMI4_9ZZZZ</name>
<dbReference type="GO" id="GO:0017108">
    <property type="term" value="F:5'-flap endonuclease activity"/>
    <property type="evidence" value="ECO:0007669"/>
    <property type="project" value="InterPro"/>
</dbReference>
<accession>A0A382EMI4</accession>
<dbReference type="InterPro" id="IPR020046">
    <property type="entry name" value="5-3_exonucl_a-hlix_arch_N"/>
</dbReference>
<dbReference type="PANTHER" id="PTHR42646">
    <property type="entry name" value="FLAP ENDONUCLEASE XNI"/>
    <property type="match status" value="1"/>
</dbReference>
<dbReference type="PANTHER" id="PTHR42646:SF2">
    <property type="entry name" value="5'-3' EXONUCLEASE FAMILY PROTEIN"/>
    <property type="match status" value="1"/>
</dbReference>
<dbReference type="InterPro" id="IPR008918">
    <property type="entry name" value="HhH2"/>
</dbReference>
<dbReference type="GO" id="GO:0003677">
    <property type="term" value="F:DNA binding"/>
    <property type="evidence" value="ECO:0007669"/>
    <property type="project" value="UniProtKB-KW"/>
</dbReference>
<dbReference type="InterPro" id="IPR038969">
    <property type="entry name" value="FEN"/>
</dbReference>
<keyword evidence="2" id="KW-0378">Hydrolase</keyword>
<dbReference type="SMART" id="SM00475">
    <property type="entry name" value="53EXOc"/>
    <property type="match status" value="1"/>
</dbReference>
<sequence>MKVYLVDGTYELFRSHFGQPPRLAPDGMHVSAVRGLIQSLLALLREGKVTHIAVAFDSEVKSFRNELFPAYKDGSDTPEELKMQFPLAERAVGALGIVYWPVREYEADDVIGSAAVKYSRNLEVDQVIICSPDKDLSQVVCEKKIVCLDRRKGVVLDEKGVLEKFGILPKSIPDYLGLMGDNSDGIPGIPRWGAKASSTLLERYESIEAIPTDYRLWDVNVRGAAGLSNSLEEHREVAALYKDLATLRLNAPVSEKVDDLEWRGALSDLYPKLCEELGMPNLSNQPQRWTS</sequence>
<feature type="domain" description="5'-3' exonuclease" evidence="4">
    <location>
        <begin position="1"/>
        <end position="263"/>
    </location>
</feature>
<organism evidence="5">
    <name type="scientific">marine metagenome</name>
    <dbReference type="NCBI Taxonomy" id="408172"/>
    <lineage>
        <taxon>unclassified sequences</taxon>
        <taxon>metagenomes</taxon>
        <taxon>ecological metagenomes</taxon>
    </lineage>
</organism>
<dbReference type="Pfam" id="PF02739">
    <property type="entry name" value="5_3_exonuc_N"/>
    <property type="match status" value="1"/>
</dbReference>
<dbReference type="Pfam" id="PF01367">
    <property type="entry name" value="5_3_exonuc"/>
    <property type="match status" value="1"/>
</dbReference>
<dbReference type="InterPro" id="IPR020045">
    <property type="entry name" value="DNA_polI_H3TH"/>
</dbReference>
<dbReference type="SMART" id="SM00279">
    <property type="entry name" value="HhH2"/>
    <property type="match status" value="1"/>
</dbReference>
<dbReference type="InterPro" id="IPR002421">
    <property type="entry name" value="5-3_exonuclease"/>
</dbReference>
<evidence type="ECO:0000256" key="2">
    <source>
        <dbReference type="ARBA" id="ARBA00022801"/>
    </source>
</evidence>
<keyword evidence="3" id="KW-0238">DNA-binding</keyword>
<dbReference type="InterPro" id="IPR029060">
    <property type="entry name" value="PIN-like_dom_sf"/>
</dbReference>
<dbReference type="CDD" id="cd09859">
    <property type="entry name" value="PIN_53EXO"/>
    <property type="match status" value="1"/>
</dbReference>
<dbReference type="CDD" id="cd09898">
    <property type="entry name" value="H3TH_53EXO"/>
    <property type="match status" value="1"/>
</dbReference>
<gene>
    <name evidence="5" type="ORF">METZ01_LOCUS204463</name>
</gene>
<keyword evidence="1" id="KW-0540">Nuclease</keyword>
<dbReference type="GO" id="GO:0033567">
    <property type="term" value="P:DNA replication, Okazaki fragment processing"/>
    <property type="evidence" value="ECO:0007669"/>
    <property type="project" value="InterPro"/>
</dbReference>
<dbReference type="SUPFAM" id="SSF47807">
    <property type="entry name" value="5' to 3' exonuclease, C-terminal subdomain"/>
    <property type="match status" value="1"/>
</dbReference>
<dbReference type="Gene3D" id="1.10.150.20">
    <property type="entry name" value="5' to 3' exonuclease, C-terminal subdomain"/>
    <property type="match status" value="1"/>
</dbReference>
<dbReference type="EMBL" id="UINC01045174">
    <property type="protein sequence ID" value="SVB51609.1"/>
    <property type="molecule type" value="Genomic_DNA"/>
</dbReference>
<protein>
    <recommendedName>
        <fullName evidence="4">5'-3' exonuclease domain-containing protein</fullName>
    </recommendedName>
</protein>
<reference evidence="5" key="1">
    <citation type="submission" date="2018-05" db="EMBL/GenBank/DDBJ databases">
        <authorList>
            <person name="Lanie J.A."/>
            <person name="Ng W.-L."/>
            <person name="Kazmierczak K.M."/>
            <person name="Andrzejewski T.M."/>
            <person name="Davidsen T.M."/>
            <person name="Wayne K.J."/>
            <person name="Tettelin H."/>
            <person name="Glass J.I."/>
            <person name="Rusch D."/>
            <person name="Podicherti R."/>
            <person name="Tsui H.-C.T."/>
            <person name="Winkler M.E."/>
        </authorList>
    </citation>
    <scope>NUCLEOTIDE SEQUENCE</scope>
</reference>
<evidence type="ECO:0000256" key="3">
    <source>
        <dbReference type="ARBA" id="ARBA00023125"/>
    </source>
</evidence>
<evidence type="ECO:0000259" key="4">
    <source>
        <dbReference type="SMART" id="SM00475"/>
    </source>
</evidence>
<evidence type="ECO:0000313" key="5">
    <source>
        <dbReference type="EMBL" id="SVB51609.1"/>
    </source>
</evidence>
<proteinExistence type="predicted"/>
<dbReference type="SUPFAM" id="SSF88723">
    <property type="entry name" value="PIN domain-like"/>
    <property type="match status" value="1"/>
</dbReference>
<evidence type="ECO:0000256" key="1">
    <source>
        <dbReference type="ARBA" id="ARBA00022722"/>
    </source>
</evidence>
<dbReference type="Gene3D" id="3.40.50.1010">
    <property type="entry name" value="5'-nuclease"/>
    <property type="match status" value="1"/>
</dbReference>
<dbReference type="InterPro" id="IPR036279">
    <property type="entry name" value="5-3_exonuclease_C_sf"/>
</dbReference>
<dbReference type="GO" id="GO:0008409">
    <property type="term" value="F:5'-3' exonuclease activity"/>
    <property type="evidence" value="ECO:0007669"/>
    <property type="project" value="InterPro"/>
</dbReference>
<dbReference type="AlphaFoldDB" id="A0A382EMI4"/>